<dbReference type="STRING" id="262898.GA0070564_102615"/>
<protein>
    <submittedName>
        <fullName evidence="2">Uncharacterized protein</fullName>
    </submittedName>
</protein>
<dbReference type="RefSeq" id="WP_176730625.1">
    <property type="nucleotide sequence ID" value="NZ_FMCX01000002.1"/>
</dbReference>
<gene>
    <name evidence="2" type="ORF">GA0070564_102615</name>
</gene>
<evidence type="ECO:0000256" key="1">
    <source>
        <dbReference type="SAM" id="MobiDB-lite"/>
    </source>
</evidence>
<name>A0A1C4WZM4_9ACTN</name>
<dbReference type="Proteomes" id="UP000199504">
    <property type="component" value="Unassembled WGS sequence"/>
</dbReference>
<organism evidence="2 3">
    <name type="scientific">Micromonospora mirobrigensis</name>
    <dbReference type="NCBI Taxonomy" id="262898"/>
    <lineage>
        <taxon>Bacteria</taxon>
        <taxon>Bacillati</taxon>
        <taxon>Actinomycetota</taxon>
        <taxon>Actinomycetes</taxon>
        <taxon>Micromonosporales</taxon>
        <taxon>Micromonosporaceae</taxon>
        <taxon>Micromonospora</taxon>
    </lineage>
</organism>
<dbReference type="EMBL" id="FMCX01000002">
    <property type="protein sequence ID" value="SCF01663.1"/>
    <property type="molecule type" value="Genomic_DNA"/>
</dbReference>
<dbReference type="AlphaFoldDB" id="A0A1C4WZM4"/>
<sequence>MKIAPASPAPAEGPQGYPLRRLDTLAELTRGGSPVVDDADGQAGVQGSI</sequence>
<reference evidence="3" key="1">
    <citation type="submission" date="2016-06" db="EMBL/GenBank/DDBJ databases">
        <authorList>
            <person name="Varghese N."/>
            <person name="Submissions Spin"/>
        </authorList>
    </citation>
    <scope>NUCLEOTIDE SEQUENCE [LARGE SCALE GENOMIC DNA]</scope>
    <source>
        <strain evidence="3">DSM 44830</strain>
    </source>
</reference>
<accession>A0A1C4WZM4</accession>
<keyword evidence="3" id="KW-1185">Reference proteome</keyword>
<proteinExistence type="predicted"/>
<evidence type="ECO:0000313" key="2">
    <source>
        <dbReference type="EMBL" id="SCF01663.1"/>
    </source>
</evidence>
<feature type="region of interest" description="Disordered" evidence="1">
    <location>
        <begin position="30"/>
        <end position="49"/>
    </location>
</feature>
<evidence type="ECO:0000313" key="3">
    <source>
        <dbReference type="Proteomes" id="UP000199504"/>
    </source>
</evidence>